<evidence type="ECO:0000256" key="3">
    <source>
        <dbReference type="ARBA" id="ARBA00004991"/>
    </source>
</evidence>
<comment type="caution">
    <text evidence="16">The sequence shown here is derived from an EMBL/GenBank/DDBJ whole genome shotgun (WGS) entry which is preliminary data.</text>
</comment>
<evidence type="ECO:0000256" key="2">
    <source>
        <dbReference type="ARBA" id="ARBA00004760"/>
    </source>
</evidence>
<keyword evidence="17" id="KW-1185">Reference proteome</keyword>
<dbReference type="Gene3D" id="3.90.1150.10">
    <property type="entry name" value="Aspartate Aminotransferase, domain 1"/>
    <property type="match status" value="1"/>
</dbReference>
<evidence type="ECO:0000256" key="5">
    <source>
        <dbReference type="ARBA" id="ARBA00013220"/>
    </source>
</evidence>
<dbReference type="GO" id="GO:0004758">
    <property type="term" value="F:serine C-palmitoyltransferase activity"/>
    <property type="evidence" value="ECO:0007669"/>
    <property type="project" value="UniProtKB-EC"/>
</dbReference>
<evidence type="ECO:0000256" key="4">
    <source>
        <dbReference type="ARBA" id="ARBA00008392"/>
    </source>
</evidence>
<evidence type="ECO:0000313" key="17">
    <source>
        <dbReference type="Proteomes" id="UP000663828"/>
    </source>
</evidence>
<organism evidence="16 17">
    <name type="scientific">Adineta ricciae</name>
    <name type="common">Rotifer</name>
    <dbReference type="NCBI Taxonomy" id="249248"/>
    <lineage>
        <taxon>Eukaryota</taxon>
        <taxon>Metazoa</taxon>
        <taxon>Spiralia</taxon>
        <taxon>Gnathifera</taxon>
        <taxon>Rotifera</taxon>
        <taxon>Eurotatoria</taxon>
        <taxon>Bdelloidea</taxon>
        <taxon>Adinetida</taxon>
        <taxon>Adinetidae</taxon>
        <taxon>Adineta</taxon>
    </lineage>
</organism>
<dbReference type="PANTHER" id="PTHR13693:SF2">
    <property type="entry name" value="SERINE PALMITOYLTRANSFERASE 1"/>
    <property type="match status" value="1"/>
</dbReference>
<dbReference type="InterPro" id="IPR004839">
    <property type="entry name" value="Aminotransferase_I/II_large"/>
</dbReference>
<dbReference type="Proteomes" id="UP000663828">
    <property type="component" value="Unassembled WGS sequence"/>
</dbReference>
<feature type="transmembrane region" description="Helical" evidence="14">
    <location>
        <begin position="29"/>
        <end position="48"/>
    </location>
</feature>
<reference evidence="16" key="1">
    <citation type="submission" date="2021-02" db="EMBL/GenBank/DDBJ databases">
        <authorList>
            <person name="Nowell W R."/>
        </authorList>
    </citation>
    <scope>NUCLEOTIDE SEQUENCE</scope>
</reference>
<dbReference type="AlphaFoldDB" id="A0A813R155"/>
<dbReference type="GO" id="GO:0016020">
    <property type="term" value="C:membrane"/>
    <property type="evidence" value="ECO:0007669"/>
    <property type="project" value="GOC"/>
</dbReference>
<dbReference type="GO" id="GO:0030170">
    <property type="term" value="F:pyridoxal phosphate binding"/>
    <property type="evidence" value="ECO:0007669"/>
    <property type="project" value="InterPro"/>
</dbReference>
<keyword evidence="14" id="KW-1133">Transmembrane helix</keyword>
<dbReference type="InterPro" id="IPR015424">
    <property type="entry name" value="PyrdxlP-dep_Trfase"/>
</dbReference>
<dbReference type="EC" id="2.3.1.50" evidence="5"/>
<accession>A0A813R155</accession>
<evidence type="ECO:0000256" key="10">
    <source>
        <dbReference type="ARBA" id="ARBA00023315"/>
    </source>
</evidence>
<dbReference type="SUPFAM" id="SSF53383">
    <property type="entry name" value="PLP-dependent transferases"/>
    <property type="match status" value="1"/>
</dbReference>
<evidence type="ECO:0000256" key="9">
    <source>
        <dbReference type="ARBA" id="ARBA00023098"/>
    </source>
</evidence>
<evidence type="ECO:0000256" key="11">
    <source>
        <dbReference type="ARBA" id="ARBA00041066"/>
    </source>
</evidence>
<evidence type="ECO:0000256" key="13">
    <source>
        <dbReference type="ARBA" id="ARBA00042649"/>
    </source>
</evidence>
<evidence type="ECO:0000256" key="12">
    <source>
        <dbReference type="ARBA" id="ARBA00041765"/>
    </source>
</evidence>
<keyword evidence="8" id="KW-0746">Sphingolipid metabolism</keyword>
<dbReference type="EMBL" id="CAJNOR010000053">
    <property type="protein sequence ID" value="CAF0775465.1"/>
    <property type="molecule type" value="Genomic_DNA"/>
</dbReference>
<evidence type="ECO:0000256" key="14">
    <source>
        <dbReference type="SAM" id="Phobius"/>
    </source>
</evidence>
<dbReference type="Pfam" id="PF00155">
    <property type="entry name" value="Aminotran_1_2"/>
    <property type="match status" value="1"/>
</dbReference>
<evidence type="ECO:0000256" key="8">
    <source>
        <dbReference type="ARBA" id="ARBA00022919"/>
    </source>
</evidence>
<evidence type="ECO:0000256" key="7">
    <source>
        <dbReference type="ARBA" id="ARBA00022898"/>
    </source>
</evidence>
<comment type="pathway">
    <text evidence="3">Sphingolipid metabolism.</text>
</comment>
<comment type="pathway">
    <text evidence="2">Lipid metabolism; sphingolipid metabolism.</text>
</comment>
<keyword evidence="7" id="KW-0663">Pyridoxal phosphate</keyword>
<dbReference type="InterPro" id="IPR015422">
    <property type="entry name" value="PyrdxlP-dep_Trfase_small"/>
</dbReference>
<dbReference type="GO" id="GO:0005783">
    <property type="term" value="C:endoplasmic reticulum"/>
    <property type="evidence" value="ECO:0007669"/>
    <property type="project" value="TreeGrafter"/>
</dbReference>
<dbReference type="Gene3D" id="3.40.640.10">
    <property type="entry name" value="Type I PLP-dependent aspartate aminotransferase-like (Major domain)"/>
    <property type="match status" value="1"/>
</dbReference>
<feature type="domain" description="Aminotransferase class I/classII large" evidence="15">
    <location>
        <begin position="107"/>
        <end position="465"/>
    </location>
</feature>
<evidence type="ECO:0000256" key="6">
    <source>
        <dbReference type="ARBA" id="ARBA00022679"/>
    </source>
</evidence>
<evidence type="ECO:0000313" key="16">
    <source>
        <dbReference type="EMBL" id="CAF0775465.1"/>
    </source>
</evidence>
<dbReference type="GO" id="GO:0046512">
    <property type="term" value="P:sphingosine biosynthetic process"/>
    <property type="evidence" value="ECO:0007669"/>
    <property type="project" value="TreeGrafter"/>
</dbReference>
<dbReference type="FunFam" id="3.40.640.10:FF:000049">
    <property type="entry name" value="serine palmitoyltransferase 1 isoform X1"/>
    <property type="match status" value="1"/>
</dbReference>
<protein>
    <recommendedName>
        <fullName evidence="11">Serine palmitoyltransferase 1</fullName>
        <ecNumber evidence="5">2.3.1.50</ecNumber>
    </recommendedName>
    <alternativeName>
        <fullName evidence="12">Long chain base biosynthesis protein 1</fullName>
    </alternativeName>
    <alternativeName>
        <fullName evidence="13">Serine-palmitoyl-CoA transferase 1</fullName>
    </alternativeName>
</protein>
<evidence type="ECO:0000256" key="1">
    <source>
        <dbReference type="ARBA" id="ARBA00001933"/>
    </source>
</evidence>
<gene>
    <name evidence="16" type="ORF">XAT740_LOCUS1682</name>
</gene>
<dbReference type="InterPro" id="IPR050087">
    <property type="entry name" value="AON_synthase_class-II"/>
</dbReference>
<dbReference type="InterPro" id="IPR015421">
    <property type="entry name" value="PyrdxlP-dep_Trfase_major"/>
</dbReference>
<comment type="cofactor">
    <cofactor evidence="1">
        <name>pyridoxal 5'-phosphate</name>
        <dbReference type="ChEBI" id="CHEBI:597326"/>
    </cofactor>
</comment>
<dbReference type="PANTHER" id="PTHR13693">
    <property type="entry name" value="CLASS II AMINOTRANSFERASE/8-AMINO-7-OXONONANOATE SYNTHASE"/>
    <property type="match status" value="1"/>
</dbReference>
<keyword evidence="14" id="KW-0812">Transmembrane</keyword>
<proteinExistence type="inferred from homology"/>
<sequence>MGSPANHDNVASLATDFYSLLESFKETPFYHLLFEIFLVLTVLWLILFRKPRRIEKKLTEKEKQELIDEWQPEPLVPPVDANHPALNVRVLDGIVGKTIEIDGKKSLNFATFNFLNFVGNPRITDKAIQAVQKYGVGSCGPRGFYGTIDIHLELEERLAHFFNCEEGIIYSYGFSTVASIIPAYSKRNDILFVDEGVHYAIQKGVEASRSTVKWFRHNDISDLERLLVEQDIHDKKNPKKARTLRRFLIIEGLYMNYGDLCPLPRMVELKYQYKYRIFMDESVSFGTIGQTGRGVTEYYNIDRRKIDLISSSLEYSVGSIGGFAVGSSFVVDHQRLSAQGYCFSASLPPLLAAAAIEALNIMEEEDTTLCDTLMEKSKRLHQKLLDIKGYLIVGEDISPLKHLRLTNSQNTVARLEEIVEFAQTRGITITVARYLNDEHRLPEPSIRLILNVEMTDEELEFLCTVLQEARVKVTV</sequence>
<dbReference type="GO" id="GO:0046513">
    <property type="term" value="P:ceramide biosynthetic process"/>
    <property type="evidence" value="ECO:0007669"/>
    <property type="project" value="TreeGrafter"/>
</dbReference>
<name>A0A813R155_ADIRI</name>
<comment type="similarity">
    <text evidence="4">Belongs to the class-II pyridoxal-phosphate-dependent aminotransferase family.</text>
</comment>
<keyword evidence="10" id="KW-0012">Acyltransferase</keyword>
<keyword evidence="6" id="KW-0808">Transferase</keyword>
<keyword evidence="14" id="KW-0472">Membrane</keyword>
<keyword evidence="9" id="KW-0443">Lipid metabolism</keyword>
<evidence type="ECO:0000259" key="15">
    <source>
        <dbReference type="Pfam" id="PF00155"/>
    </source>
</evidence>